<comment type="caution">
    <text evidence="1">The sequence shown here is derived from an EMBL/GenBank/DDBJ whole genome shotgun (WGS) entry which is preliminary data.</text>
</comment>
<accession>A0A8T0FWH2</accession>
<reference evidence="1" key="1">
    <citation type="journal article" date="2020" name="bioRxiv">
        <title>Chromosome-level reference genome of the European wasp spider Argiope bruennichi: a resource for studies on range expansion and evolutionary adaptation.</title>
        <authorList>
            <person name="Sheffer M.M."/>
            <person name="Hoppe A."/>
            <person name="Krehenwinkel H."/>
            <person name="Uhl G."/>
            <person name="Kuss A.W."/>
            <person name="Jensen L."/>
            <person name="Jensen C."/>
            <person name="Gillespie R.G."/>
            <person name="Hoff K.J."/>
            <person name="Prost S."/>
        </authorList>
    </citation>
    <scope>NUCLEOTIDE SEQUENCE</scope>
</reference>
<proteinExistence type="predicted"/>
<evidence type="ECO:0000313" key="1">
    <source>
        <dbReference type="EMBL" id="KAF8795431.1"/>
    </source>
</evidence>
<sequence>MNFACLKVQNSSQEEEFGELAFCEAPRKSDMSSRRGVGHLVQSRRLCVVMVTPGFMGGSKEDGTVKHATCFGRCGRIDRSSTKQPFNELMYWARAISRCRMECNTASDIHHFFDSFQSKEISCIKWD</sequence>
<name>A0A8T0FWH2_ARGBR</name>
<protein>
    <submittedName>
        <fullName evidence="1">Uncharacterized protein</fullName>
    </submittedName>
</protein>
<evidence type="ECO:0000313" key="2">
    <source>
        <dbReference type="Proteomes" id="UP000807504"/>
    </source>
</evidence>
<dbReference type="Proteomes" id="UP000807504">
    <property type="component" value="Unassembled WGS sequence"/>
</dbReference>
<dbReference type="AlphaFoldDB" id="A0A8T0FWH2"/>
<organism evidence="1 2">
    <name type="scientific">Argiope bruennichi</name>
    <name type="common">Wasp spider</name>
    <name type="synonym">Aranea bruennichi</name>
    <dbReference type="NCBI Taxonomy" id="94029"/>
    <lineage>
        <taxon>Eukaryota</taxon>
        <taxon>Metazoa</taxon>
        <taxon>Ecdysozoa</taxon>
        <taxon>Arthropoda</taxon>
        <taxon>Chelicerata</taxon>
        <taxon>Arachnida</taxon>
        <taxon>Araneae</taxon>
        <taxon>Araneomorphae</taxon>
        <taxon>Entelegynae</taxon>
        <taxon>Araneoidea</taxon>
        <taxon>Araneidae</taxon>
        <taxon>Argiope</taxon>
    </lineage>
</organism>
<reference evidence="1" key="2">
    <citation type="submission" date="2020-06" db="EMBL/GenBank/DDBJ databases">
        <authorList>
            <person name="Sheffer M."/>
        </authorList>
    </citation>
    <scope>NUCLEOTIDE SEQUENCE</scope>
</reference>
<gene>
    <name evidence="1" type="ORF">HNY73_003279</name>
</gene>
<keyword evidence="2" id="KW-1185">Reference proteome</keyword>
<dbReference type="EMBL" id="JABXBU010000002">
    <property type="protein sequence ID" value="KAF8795431.1"/>
    <property type="molecule type" value="Genomic_DNA"/>
</dbReference>